<dbReference type="VEuPathDB" id="TriTrypDB:TCSYLVIO_004587"/>
<dbReference type="VEuPathDB" id="TriTrypDB:TcCL_NonESM04334"/>
<dbReference type="GO" id="GO:0000123">
    <property type="term" value="C:histone acetyltransferase complex"/>
    <property type="evidence" value="ECO:0007669"/>
    <property type="project" value="TreeGrafter"/>
</dbReference>
<dbReference type="VEuPathDB" id="TriTrypDB:TCDM_05983"/>
<dbReference type="PANTHER" id="PTHR45750:SF3">
    <property type="entry name" value="HISTONE ACETYLTRANSFERASE"/>
    <property type="match status" value="1"/>
</dbReference>
<dbReference type="AlphaFoldDB" id="A0A2V2WFB0"/>
<dbReference type="PRINTS" id="PR00503">
    <property type="entry name" value="BROMODOMAIN"/>
</dbReference>
<feature type="compositionally biased region" description="Low complexity" evidence="3">
    <location>
        <begin position="208"/>
        <end position="224"/>
    </location>
</feature>
<dbReference type="SMART" id="SM00297">
    <property type="entry name" value="BROMO"/>
    <property type="match status" value="1"/>
</dbReference>
<evidence type="ECO:0000256" key="1">
    <source>
        <dbReference type="ARBA" id="ARBA00023117"/>
    </source>
</evidence>
<feature type="compositionally biased region" description="Polar residues" evidence="3">
    <location>
        <begin position="249"/>
        <end position="262"/>
    </location>
</feature>
<dbReference type="VEuPathDB" id="TriTrypDB:TcCLB.506247.80"/>
<reference evidence="5 6" key="1">
    <citation type="journal article" date="2018" name="Microb. Genom.">
        <title>Expanding an expanded genome: long-read sequencing of Trypanosoma cruzi.</title>
        <authorList>
            <person name="Berna L."/>
            <person name="Rodriguez M."/>
            <person name="Chiribao M.L."/>
            <person name="Parodi-Talice A."/>
            <person name="Pita S."/>
            <person name="Rijo G."/>
            <person name="Alvarez-Valin F."/>
            <person name="Robello C."/>
        </authorList>
    </citation>
    <scope>NUCLEOTIDE SEQUENCE [LARGE SCALE GENOMIC DNA]</scope>
    <source>
        <strain evidence="5 6">TCC</strain>
    </source>
</reference>
<name>A0A2V2WFB0_TRYCR</name>
<accession>A0A2V2WFB0</accession>
<organism evidence="5 6">
    <name type="scientific">Trypanosoma cruzi</name>
    <dbReference type="NCBI Taxonomy" id="5693"/>
    <lineage>
        <taxon>Eukaryota</taxon>
        <taxon>Discoba</taxon>
        <taxon>Euglenozoa</taxon>
        <taxon>Kinetoplastea</taxon>
        <taxon>Metakinetoplastina</taxon>
        <taxon>Trypanosomatida</taxon>
        <taxon>Trypanosomatidae</taxon>
        <taxon>Trypanosoma</taxon>
        <taxon>Schizotrypanum</taxon>
    </lineage>
</organism>
<feature type="domain" description="Bromo" evidence="4">
    <location>
        <begin position="57"/>
        <end position="110"/>
    </location>
</feature>
<evidence type="ECO:0000259" key="4">
    <source>
        <dbReference type="PROSITE" id="PS50014"/>
    </source>
</evidence>
<evidence type="ECO:0000313" key="5">
    <source>
        <dbReference type="EMBL" id="PWV07326.1"/>
    </source>
</evidence>
<evidence type="ECO:0000256" key="3">
    <source>
        <dbReference type="SAM" id="MobiDB-lite"/>
    </source>
</evidence>
<dbReference type="VEuPathDB" id="TriTrypDB:Tc_MARK_6110"/>
<dbReference type="GO" id="GO:0045944">
    <property type="term" value="P:positive regulation of transcription by RNA polymerase II"/>
    <property type="evidence" value="ECO:0007669"/>
    <property type="project" value="TreeGrafter"/>
</dbReference>
<dbReference type="InterPro" id="IPR037800">
    <property type="entry name" value="GCN5"/>
</dbReference>
<dbReference type="VEuPathDB" id="TriTrypDB:TcG_04833"/>
<evidence type="ECO:0000256" key="2">
    <source>
        <dbReference type="PROSITE-ProRule" id="PRU00035"/>
    </source>
</evidence>
<dbReference type="VEuPathDB" id="TriTrypDB:ECC02_000413"/>
<dbReference type="InterPro" id="IPR001487">
    <property type="entry name" value="Bromodomain"/>
</dbReference>
<dbReference type="PROSITE" id="PS50014">
    <property type="entry name" value="BROMODOMAIN_2"/>
    <property type="match status" value="1"/>
</dbReference>
<gene>
    <name evidence="5" type="ORF">C3747_103g70</name>
</gene>
<keyword evidence="1 2" id="KW-0103">Bromodomain</keyword>
<dbReference type="Proteomes" id="UP000246078">
    <property type="component" value="Unassembled WGS sequence"/>
</dbReference>
<dbReference type="SUPFAM" id="SSF47370">
    <property type="entry name" value="Bromodomain"/>
    <property type="match status" value="1"/>
</dbReference>
<dbReference type="GO" id="GO:0010484">
    <property type="term" value="F:histone H3 acetyltransferase activity"/>
    <property type="evidence" value="ECO:0007669"/>
    <property type="project" value="TreeGrafter"/>
</dbReference>
<dbReference type="PANTHER" id="PTHR45750">
    <property type="entry name" value="GH11602P"/>
    <property type="match status" value="1"/>
</dbReference>
<proteinExistence type="predicted"/>
<dbReference type="VEuPathDB" id="TriTrypDB:BCY84_07454"/>
<dbReference type="VEuPathDB" id="TriTrypDB:C4B63_63g19"/>
<feature type="region of interest" description="Disordered" evidence="3">
    <location>
        <begin position="198"/>
        <end position="266"/>
    </location>
</feature>
<comment type="caution">
    <text evidence="5">The sequence shown here is derived from an EMBL/GenBank/DDBJ whole genome shotgun (WGS) entry which is preliminary data.</text>
</comment>
<dbReference type="InterPro" id="IPR036427">
    <property type="entry name" value="Bromodomain-like_sf"/>
</dbReference>
<sequence length="299" mass="34178">MTDFVSRVKRLRNRIKVKRDEVHRHLENSFYRECRSVLNAVMKQDENGIFASNPAALPEYVLMISRPIWWKLISRRLDRYEYSTKMEFLHDMRLVIDNCYAYNGEVSPVAALGRRLEVVMEDLFVTKLAVAPPDAREIITLGKGVNHAQARQLWDIVCRYEGQGQGTSAARRHIVPSQLKCATQRRVIAFLRQKMGPHEQNVRSGKGSSLRQQQQQQPLSSLPSLPLPAKPQTPKHPAQSLLKDDTDVAFSTEQKMTPNHLQEPQLERVPQNKRSGFASFCAVSPIHLESSGIEEEEEV</sequence>
<dbReference type="EMBL" id="PRFC01000103">
    <property type="protein sequence ID" value="PWV07326.1"/>
    <property type="molecule type" value="Genomic_DNA"/>
</dbReference>
<dbReference type="VEuPathDB" id="TriTrypDB:TcBrA4_0012060"/>
<protein>
    <submittedName>
        <fullName evidence="5">Bromodomain factor 1</fullName>
    </submittedName>
</protein>
<dbReference type="VEuPathDB" id="TriTrypDB:C3747_103g70"/>
<dbReference type="Gene3D" id="1.20.920.10">
    <property type="entry name" value="Bromodomain-like"/>
    <property type="match status" value="1"/>
</dbReference>
<dbReference type="CDD" id="cd04369">
    <property type="entry name" value="Bromodomain"/>
    <property type="match status" value="1"/>
</dbReference>
<evidence type="ECO:0000313" key="6">
    <source>
        <dbReference type="Proteomes" id="UP000246078"/>
    </source>
</evidence>
<dbReference type="Pfam" id="PF00439">
    <property type="entry name" value="Bromodomain"/>
    <property type="match status" value="1"/>
</dbReference>